<proteinExistence type="predicted"/>
<protein>
    <submittedName>
        <fullName evidence="1">Cytoplasmic protein</fullName>
    </submittedName>
</protein>
<name>A0A838XVV1_9HYPH</name>
<accession>A0A838XVV1</accession>
<evidence type="ECO:0000313" key="2">
    <source>
        <dbReference type="Proteomes" id="UP000559404"/>
    </source>
</evidence>
<dbReference type="EMBL" id="JACEON010000004">
    <property type="protein sequence ID" value="MBA4611184.1"/>
    <property type="molecule type" value="Genomic_DNA"/>
</dbReference>
<keyword evidence="2" id="KW-1185">Reference proteome</keyword>
<comment type="caution">
    <text evidence="1">The sequence shown here is derived from an EMBL/GenBank/DDBJ whole genome shotgun (WGS) entry which is preliminary data.</text>
</comment>
<gene>
    <name evidence="1" type="ORF">H1W37_05960</name>
</gene>
<dbReference type="Proteomes" id="UP000559404">
    <property type="component" value="Unassembled WGS sequence"/>
</dbReference>
<reference evidence="1 2" key="2">
    <citation type="submission" date="2020-08" db="EMBL/GenBank/DDBJ databases">
        <title>Stappia taiwanensis sp. nov., isolated from a coastal thermal spring.</title>
        <authorList>
            <person name="Kampfer P."/>
        </authorList>
    </citation>
    <scope>NUCLEOTIDE SEQUENCE [LARGE SCALE GENOMIC DNA]</scope>
    <source>
        <strain evidence="1 2">DSM 23284</strain>
    </source>
</reference>
<sequence>MLLAAPASAQERPYFSWNGEPRIPMCEDASVQGAVAAKIARADVDYYGGLRITDLHRIVETGYRVDRPSPYARRYCEARATLNDGSQRRIYYAIMEHSGFVGVSWNLRACLAGLDPWHVYDANCRTVRP</sequence>
<dbReference type="AlphaFoldDB" id="A0A838XVV1"/>
<evidence type="ECO:0000313" key="1">
    <source>
        <dbReference type="EMBL" id="MBA4611184.1"/>
    </source>
</evidence>
<organism evidence="1 2">
    <name type="scientific">Stappia taiwanensis</name>
    <dbReference type="NCBI Taxonomy" id="992267"/>
    <lineage>
        <taxon>Bacteria</taxon>
        <taxon>Pseudomonadati</taxon>
        <taxon>Pseudomonadota</taxon>
        <taxon>Alphaproteobacteria</taxon>
        <taxon>Hyphomicrobiales</taxon>
        <taxon>Stappiaceae</taxon>
        <taxon>Stappia</taxon>
    </lineage>
</organism>
<reference evidence="1 2" key="1">
    <citation type="submission" date="2020-07" db="EMBL/GenBank/DDBJ databases">
        <authorList>
            <person name="Li M."/>
        </authorList>
    </citation>
    <scope>NUCLEOTIDE SEQUENCE [LARGE SCALE GENOMIC DNA]</scope>
    <source>
        <strain evidence="1 2">DSM 23284</strain>
    </source>
</reference>